<comment type="pathway">
    <text evidence="1">Lipid metabolism.</text>
</comment>
<evidence type="ECO:0000256" key="6">
    <source>
        <dbReference type="ARBA" id="ARBA00023098"/>
    </source>
</evidence>
<comment type="pathway">
    <text evidence="9">Phospholipid metabolism; phosphatidylethanolamine biosynthesis; phosphatidylethanolamine from ethanolamine: step 2/3.</text>
</comment>
<evidence type="ECO:0000256" key="7">
    <source>
        <dbReference type="ARBA" id="ARBA00023209"/>
    </source>
</evidence>
<keyword evidence="6" id="KW-0443">Lipid metabolism</keyword>
<gene>
    <name evidence="14" type="ORF">PCOR1329_LOCUS37183</name>
</gene>
<feature type="compositionally biased region" description="Low complexity" evidence="12">
    <location>
        <begin position="1"/>
        <end position="15"/>
    </location>
</feature>
<evidence type="ECO:0000256" key="11">
    <source>
        <dbReference type="ARBA" id="ARBA00031473"/>
    </source>
</evidence>
<keyword evidence="3" id="KW-0444">Lipid biosynthesis</keyword>
<evidence type="ECO:0000259" key="13">
    <source>
        <dbReference type="Pfam" id="PF01467"/>
    </source>
</evidence>
<evidence type="ECO:0000256" key="4">
    <source>
        <dbReference type="ARBA" id="ARBA00022679"/>
    </source>
</evidence>
<sequence length="562" mass="60775">MDAAPQGQPEPHAGAAAGGGGLRRDLRGLEREWVEVPDEGLRFLWHRPPREEVARQRAEPGTVRIFLNGCFDLMHIGHFNALRQAKSLFQQRGYSKVVMVAGIHSDEAISHQKGPPLMDDDERIAMLQATKWVDEMATSLPYTSMSVKMADALSVDWICHGDDLPVCRSGGGMYTDAIEKGRFQMLKRTEGISTTQILQRLLERPSGDDPEEHPAVPSALAAGSQGTHDGGPPLESALATTQRLAQFAERPGGAQRGCIGDAKRVVYIGGTFDLLHVGHARALEQASELGDYLLVGVHSDETVRRRRGMLPVLTLMERAMAVLAMRWVDDVVLGAPWEVTRDLLVTMNVAVVAAGQQGPLSASSGPLVIPRTLGILREVDSESQLTSGSLRDRFLQRRDSIEKRNGALLPKEATYTRAKEYVFSKPLRADKKEYPHGESMEGQAWQGEVTSLQGGESGKDRAGIAIAMPVLEATGSRWRAMQMAVLSGLAEPLGALVAVTVLPANFVEGRGMDALLCGVGGVMTSVAFTELLPEALAERQPLHVAAGLIAGFAVMMLTHELA</sequence>
<evidence type="ECO:0000313" key="15">
    <source>
        <dbReference type="Proteomes" id="UP001189429"/>
    </source>
</evidence>
<dbReference type="InterPro" id="IPR014729">
    <property type="entry name" value="Rossmann-like_a/b/a_fold"/>
</dbReference>
<evidence type="ECO:0000256" key="8">
    <source>
        <dbReference type="ARBA" id="ARBA00023264"/>
    </source>
</evidence>
<dbReference type="EMBL" id="CAUYUJ010014511">
    <property type="protein sequence ID" value="CAK0842206.1"/>
    <property type="molecule type" value="Genomic_DNA"/>
</dbReference>
<name>A0ABN9TAF5_9DINO</name>
<reference evidence="14" key="1">
    <citation type="submission" date="2023-10" db="EMBL/GenBank/DDBJ databases">
        <authorList>
            <person name="Chen Y."/>
            <person name="Shah S."/>
            <person name="Dougan E. K."/>
            <person name="Thang M."/>
            <person name="Chan C."/>
        </authorList>
    </citation>
    <scope>NUCLEOTIDE SEQUENCE [LARGE SCALE GENOMIC DNA]</scope>
</reference>
<evidence type="ECO:0000256" key="5">
    <source>
        <dbReference type="ARBA" id="ARBA00022695"/>
    </source>
</evidence>
<dbReference type="InterPro" id="IPR004821">
    <property type="entry name" value="Cyt_trans-like"/>
</dbReference>
<evidence type="ECO:0000256" key="9">
    <source>
        <dbReference type="ARBA" id="ARBA00024191"/>
    </source>
</evidence>
<comment type="caution">
    <text evidence="14">The sequence shown here is derived from an EMBL/GenBank/DDBJ whole genome shotgun (WGS) entry which is preliminary data.</text>
</comment>
<dbReference type="PANTHER" id="PTHR45780:SF2">
    <property type="entry name" value="ETHANOLAMINE-PHOSPHATE CYTIDYLYLTRANSFERASE"/>
    <property type="match status" value="1"/>
</dbReference>
<keyword evidence="4" id="KW-0808">Transferase</keyword>
<dbReference type="EC" id="2.7.7.14" evidence="10"/>
<evidence type="ECO:0000256" key="10">
    <source>
        <dbReference type="ARBA" id="ARBA00024221"/>
    </source>
</evidence>
<evidence type="ECO:0000256" key="3">
    <source>
        <dbReference type="ARBA" id="ARBA00022516"/>
    </source>
</evidence>
<feature type="domain" description="Cytidyltransferase-like" evidence="13">
    <location>
        <begin position="67"/>
        <end position="200"/>
    </location>
</feature>
<keyword evidence="7" id="KW-0594">Phospholipid biosynthesis</keyword>
<dbReference type="Proteomes" id="UP001189429">
    <property type="component" value="Unassembled WGS sequence"/>
</dbReference>
<proteinExistence type="inferred from homology"/>
<dbReference type="NCBIfam" id="TIGR00125">
    <property type="entry name" value="cyt_tran_rel"/>
    <property type="match status" value="2"/>
</dbReference>
<protein>
    <recommendedName>
        <fullName evidence="10">ethanolamine-phosphate cytidylyltransferase</fullName>
        <ecNumber evidence="10">2.7.7.14</ecNumber>
    </recommendedName>
    <alternativeName>
        <fullName evidence="11">CTP:phosphoethanolamine cytidylyltransferase</fullName>
    </alternativeName>
</protein>
<keyword evidence="8" id="KW-1208">Phospholipid metabolism</keyword>
<evidence type="ECO:0000256" key="2">
    <source>
        <dbReference type="ARBA" id="ARBA00010101"/>
    </source>
</evidence>
<comment type="similarity">
    <text evidence="2">Belongs to the cytidylyltransferase family.</text>
</comment>
<evidence type="ECO:0000256" key="1">
    <source>
        <dbReference type="ARBA" id="ARBA00005189"/>
    </source>
</evidence>
<dbReference type="Pfam" id="PF01467">
    <property type="entry name" value="CTP_transf_like"/>
    <property type="match status" value="2"/>
</dbReference>
<dbReference type="PANTHER" id="PTHR45780">
    <property type="entry name" value="ETHANOLAMINE-PHOSPHATE CYTIDYLYLTRANSFERASE"/>
    <property type="match status" value="1"/>
</dbReference>
<feature type="domain" description="Cytidyltransferase-like" evidence="13">
    <location>
        <begin position="267"/>
        <end position="356"/>
    </location>
</feature>
<keyword evidence="15" id="KW-1185">Reference proteome</keyword>
<evidence type="ECO:0000256" key="12">
    <source>
        <dbReference type="SAM" id="MobiDB-lite"/>
    </source>
</evidence>
<feature type="region of interest" description="Disordered" evidence="12">
    <location>
        <begin position="1"/>
        <end position="22"/>
    </location>
</feature>
<feature type="region of interest" description="Disordered" evidence="12">
    <location>
        <begin position="204"/>
        <end position="235"/>
    </location>
</feature>
<evidence type="ECO:0000313" key="14">
    <source>
        <dbReference type="EMBL" id="CAK0842206.1"/>
    </source>
</evidence>
<dbReference type="Gene3D" id="3.40.50.620">
    <property type="entry name" value="HUPs"/>
    <property type="match status" value="2"/>
</dbReference>
<organism evidence="14 15">
    <name type="scientific">Prorocentrum cordatum</name>
    <dbReference type="NCBI Taxonomy" id="2364126"/>
    <lineage>
        <taxon>Eukaryota</taxon>
        <taxon>Sar</taxon>
        <taxon>Alveolata</taxon>
        <taxon>Dinophyceae</taxon>
        <taxon>Prorocentrales</taxon>
        <taxon>Prorocentraceae</taxon>
        <taxon>Prorocentrum</taxon>
    </lineage>
</organism>
<dbReference type="InterPro" id="IPR044608">
    <property type="entry name" value="Ect1/PCYT2"/>
</dbReference>
<accession>A0ABN9TAF5</accession>
<keyword evidence="5" id="KW-0548">Nucleotidyltransferase</keyword>
<dbReference type="SUPFAM" id="SSF52374">
    <property type="entry name" value="Nucleotidylyl transferase"/>
    <property type="match status" value="2"/>
</dbReference>